<dbReference type="Proteomes" id="UP000199515">
    <property type="component" value="Unassembled WGS sequence"/>
</dbReference>
<dbReference type="InterPro" id="IPR035919">
    <property type="entry name" value="EAL_sf"/>
</dbReference>
<proteinExistence type="predicted"/>
<dbReference type="AlphaFoldDB" id="A0A1H3PAS1"/>
<evidence type="ECO:0000259" key="3">
    <source>
        <dbReference type="PROSITE" id="PS50883"/>
    </source>
</evidence>
<dbReference type="SUPFAM" id="SSF55785">
    <property type="entry name" value="PYP-like sensor domain (PAS domain)"/>
    <property type="match status" value="1"/>
</dbReference>
<dbReference type="PROSITE" id="PS50113">
    <property type="entry name" value="PAC"/>
    <property type="match status" value="1"/>
</dbReference>
<reference evidence="5 6" key="1">
    <citation type="submission" date="2016-10" db="EMBL/GenBank/DDBJ databases">
        <authorList>
            <person name="de Groot N.N."/>
        </authorList>
    </citation>
    <scope>NUCLEOTIDE SEQUENCE [LARGE SCALE GENOMIC DNA]</scope>
    <source>
        <strain evidence="5 6">CPCC 202699</strain>
    </source>
</reference>
<dbReference type="STRING" id="589385.SAMN05421504_108115"/>
<dbReference type="Gene3D" id="3.30.70.270">
    <property type="match status" value="1"/>
</dbReference>
<gene>
    <name evidence="5" type="ORF">SAMN05421504_108115</name>
</gene>
<dbReference type="CDD" id="cd00130">
    <property type="entry name" value="PAS"/>
    <property type="match status" value="1"/>
</dbReference>
<dbReference type="Pfam" id="PF00563">
    <property type="entry name" value="EAL"/>
    <property type="match status" value="1"/>
</dbReference>
<evidence type="ECO:0000259" key="4">
    <source>
        <dbReference type="PROSITE" id="PS50887"/>
    </source>
</evidence>
<name>A0A1H3PAS1_9PSEU</name>
<dbReference type="PROSITE" id="PS50883">
    <property type="entry name" value="EAL"/>
    <property type="match status" value="1"/>
</dbReference>
<accession>A0A1H3PAS1</accession>
<dbReference type="PROSITE" id="PS50887">
    <property type="entry name" value="GGDEF"/>
    <property type="match status" value="1"/>
</dbReference>
<keyword evidence="6" id="KW-1185">Reference proteome</keyword>
<dbReference type="SMART" id="SM00052">
    <property type="entry name" value="EAL"/>
    <property type="match status" value="1"/>
</dbReference>
<dbReference type="InterPro" id="IPR000160">
    <property type="entry name" value="GGDEF_dom"/>
</dbReference>
<organism evidence="5 6">
    <name type="scientific">Amycolatopsis xylanica</name>
    <dbReference type="NCBI Taxonomy" id="589385"/>
    <lineage>
        <taxon>Bacteria</taxon>
        <taxon>Bacillati</taxon>
        <taxon>Actinomycetota</taxon>
        <taxon>Actinomycetes</taxon>
        <taxon>Pseudonocardiales</taxon>
        <taxon>Pseudonocardiaceae</taxon>
        <taxon>Amycolatopsis</taxon>
    </lineage>
</organism>
<dbReference type="InterPro" id="IPR001633">
    <property type="entry name" value="EAL_dom"/>
</dbReference>
<dbReference type="EMBL" id="FNON01000008">
    <property type="protein sequence ID" value="SDY98226.1"/>
    <property type="molecule type" value="Genomic_DNA"/>
</dbReference>
<dbReference type="SUPFAM" id="SSF141868">
    <property type="entry name" value="EAL domain-like"/>
    <property type="match status" value="1"/>
</dbReference>
<dbReference type="CDD" id="cd01949">
    <property type="entry name" value="GGDEF"/>
    <property type="match status" value="1"/>
</dbReference>
<feature type="domain" description="PAC" evidence="2">
    <location>
        <begin position="230"/>
        <end position="282"/>
    </location>
</feature>
<evidence type="ECO:0000259" key="2">
    <source>
        <dbReference type="PROSITE" id="PS50113"/>
    </source>
</evidence>
<dbReference type="NCBIfam" id="TIGR00229">
    <property type="entry name" value="sensory_box"/>
    <property type="match status" value="1"/>
</dbReference>
<dbReference type="RefSeq" id="WP_091295407.1">
    <property type="nucleotide sequence ID" value="NZ_FNON01000008.1"/>
</dbReference>
<dbReference type="InterPro" id="IPR043128">
    <property type="entry name" value="Rev_trsase/Diguanyl_cyclase"/>
</dbReference>
<protein>
    <submittedName>
        <fullName evidence="5">PAS domain S-box-containing protein/diguanylate cyclase (GGDEF) domain-containing protein</fullName>
    </submittedName>
</protein>
<dbReference type="NCBIfam" id="TIGR00254">
    <property type="entry name" value="GGDEF"/>
    <property type="match status" value="1"/>
</dbReference>
<dbReference type="Gene3D" id="3.30.450.20">
    <property type="entry name" value="PAS domain"/>
    <property type="match status" value="1"/>
</dbReference>
<dbReference type="SMART" id="SM00267">
    <property type="entry name" value="GGDEF"/>
    <property type="match status" value="1"/>
</dbReference>
<dbReference type="SMART" id="SM00091">
    <property type="entry name" value="PAS"/>
    <property type="match status" value="1"/>
</dbReference>
<feature type="domain" description="PAS" evidence="1">
    <location>
        <begin position="156"/>
        <end position="226"/>
    </location>
</feature>
<dbReference type="PROSITE" id="PS50112">
    <property type="entry name" value="PAS"/>
    <property type="match status" value="1"/>
</dbReference>
<dbReference type="InterPro" id="IPR035965">
    <property type="entry name" value="PAS-like_dom_sf"/>
</dbReference>
<dbReference type="InterPro" id="IPR000700">
    <property type="entry name" value="PAS-assoc_C"/>
</dbReference>
<evidence type="ECO:0000313" key="5">
    <source>
        <dbReference type="EMBL" id="SDY98226.1"/>
    </source>
</evidence>
<dbReference type="InterPro" id="IPR052155">
    <property type="entry name" value="Biofilm_reg_signaling"/>
</dbReference>
<dbReference type="Pfam" id="PF00990">
    <property type="entry name" value="GGDEF"/>
    <property type="match status" value="1"/>
</dbReference>
<sequence length="693" mass="74678">MPNPSRSEPLPAQPDRGRSRAALARKWTYLLSGVVVVPLDSEELGRELCVQLDILCDAVRDEDIKPIRQVGERLVALGYVGEAGMRCTLDVLGKGMLALPEFQPMERFAERILLAQSALACGFLAAAQRAVFDQQESMHLSLLKAVRDAKWNLKESEARFDEVITSSSSGVLIVGLDGRVQRANAAAGVILGLTQSELTGVELAELVHPEAERMLRDGLRALLDGTKDRLRQTQRLLRKDGDVARVALTVSLLRGADDQPSHYVAVIEDGTELMLLQSELSRQSLHDMLTGLPNRQFFGTRLEAALGAAGSAHGVTLFHLDLDAFGLLCNSLGRRAGERLLVHVAQRLRAVLAKEKTIIARFDGDEFGILVENTAGTPPVATIMAEINAELAEPFYVDGHGLAASVSAGIVHRPSPDIDPAELLRAADQTLRRAKTGRRGQWELFDPAADAEDRYAHGLAVSMPGAWENGQITVRYRPVTRLADGRLAGVEAVLHWEHPEEGPLGHARCTELAERTGLILPLGDWLLRTAAGQAHWWRQRRGFTRPLAVGLTAHQAADAHLVARVLQILDDTRLPPRQLMIGMPVGALTIPGAATNLANLAELGVRTVLVDFGLAPDDLAAVHTHGVHFVRIAARLADHQASYVAALVGEVDARVVVDGISTAAQAAWWLAAGADGGTGSFIGSAVPPGEFPL</sequence>
<dbReference type="InterPro" id="IPR001610">
    <property type="entry name" value="PAC"/>
</dbReference>
<dbReference type="PANTHER" id="PTHR44757:SF2">
    <property type="entry name" value="BIOFILM ARCHITECTURE MAINTENANCE PROTEIN MBAA"/>
    <property type="match status" value="1"/>
</dbReference>
<dbReference type="PANTHER" id="PTHR44757">
    <property type="entry name" value="DIGUANYLATE CYCLASE DGCP"/>
    <property type="match status" value="1"/>
</dbReference>
<dbReference type="InterPro" id="IPR000014">
    <property type="entry name" value="PAS"/>
</dbReference>
<dbReference type="SUPFAM" id="SSF55073">
    <property type="entry name" value="Nucleotide cyclase"/>
    <property type="match status" value="1"/>
</dbReference>
<dbReference type="SMART" id="SM00086">
    <property type="entry name" value="PAC"/>
    <property type="match status" value="1"/>
</dbReference>
<dbReference type="InterPro" id="IPR013767">
    <property type="entry name" value="PAS_fold"/>
</dbReference>
<dbReference type="InterPro" id="IPR029787">
    <property type="entry name" value="Nucleotide_cyclase"/>
</dbReference>
<dbReference type="Gene3D" id="3.20.20.450">
    <property type="entry name" value="EAL domain"/>
    <property type="match status" value="1"/>
</dbReference>
<evidence type="ECO:0000313" key="6">
    <source>
        <dbReference type="Proteomes" id="UP000199515"/>
    </source>
</evidence>
<dbReference type="Pfam" id="PF00989">
    <property type="entry name" value="PAS"/>
    <property type="match status" value="1"/>
</dbReference>
<dbReference type="OrthoDB" id="23692at2"/>
<feature type="domain" description="GGDEF" evidence="4">
    <location>
        <begin position="313"/>
        <end position="447"/>
    </location>
</feature>
<evidence type="ECO:0000259" key="1">
    <source>
        <dbReference type="PROSITE" id="PS50112"/>
    </source>
</evidence>
<feature type="domain" description="EAL" evidence="3">
    <location>
        <begin position="456"/>
        <end position="693"/>
    </location>
</feature>
<dbReference type="GO" id="GO:0006355">
    <property type="term" value="P:regulation of DNA-templated transcription"/>
    <property type="evidence" value="ECO:0007669"/>
    <property type="project" value="InterPro"/>
</dbReference>
<dbReference type="CDD" id="cd01948">
    <property type="entry name" value="EAL"/>
    <property type="match status" value="1"/>
</dbReference>